<reference evidence="4" key="1">
    <citation type="submission" date="2025-08" db="UniProtKB">
        <authorList>
            <consortium name="RefSeq"/>
        </authorList>
    </citation>
    <scope>IDENTIFICATION</scope>
</reference>
<proteinExistence type="predicted"/>
<evidence type="ECO:0000256" key="1">
    <source>
        <dbReference type="SAM" id="MobiDB-lite"/>
    </source>
</evidence>
<name>A0ABM1EIW7_PRICU</name>
<dbReference type="GeneID" id="106812710"/>
<evidence type="ECO:0000313" key="4">
    <source>
        <dbReference type="RefSeq" id="XP_014672138.1"/>
    </source>
</evidence>
<evidence type="ECO:0000259" key="2">
    <source>
        <dbReference type="PROSITE" id="PS51029"/>
    </source>
</evidence>
<accession>A0ABM1EIW7</accession>
<gene>
    <name evidence="4" type="primary">LOC106812710</name>
</gene>
<protein>
    <submittedName>
        <fullName evidence="4">Uncharacterized protein LOC106812710</fullName>
    </submittedName>
</protein>
<dbReference type="InterPro" id="IPR006578">
    <property type="entry name" value="MADF-dom"/>
</dbReference>
<dbReference type="Pfam" id="PF10545">
    <property type="entry name" value="MADF_DNA_bdg"/>
    <property type="match status" value="1"/>
</dbReference>
<organism evidence="3 4">
    <name type="scientific">Priapulus caudatus</name>
    <name type="common">Priapulid worm</name>
    <dbReference type="NCBI Taxonomy" id="37621"/>
    <lineage>
        <taxon>Eukaryota</taxon>
        <taxon>Metazoa</taxon>
        <taxon>Ecdysozoa</taxon>
        <taxon>Scalidophora</taxon>
        <taxon>Priapulida</taxon>
        <taxon>Priapulimorpha</taxon>
        <taxon>Priapulimorphida</taxon>
        <taxon>Priapulidae</taxon>
        <taxon>Priapulus</taxon>
    </lineage>
</organism>
<feature type="domain" description="MADF" evidence="2">
    <location>
        <begin position="103"/>
        <end position="195"/>
    </location>
</feature>
<evidence type="ECO:0000313" key="3">
    <source>
        <dbReference type="Proteomes" id="UP000695022"/>
    </source>
</evidence>
<dbReference type="Proteomes" id="UP000695022">
    <property type="component" value="Unplaced"/>
</dbReference>
<keyword evidence="3" id="KW-1185">Reference proteome</keyword>
<sequence>MPPKRLSATGRRRAKIQPKPSPPPAEQPDQPDQREQPDQPDQPDQPNLHSTGHTQSREPRSPTPPSREGSVVSVASNSRKPNDQAKKRATKIDFALTVEQEESMLEFLQAKPIIWDCKLNGYRRTDLKNKLWEDQGASMEPPRSYKHLQGWFKSLRDTHTRLHKKKSGDGAPAVELTERELWIRDQFGFLKSVIRHRPEPCKTVKATIQEHQGDLCAAEAACVDIGATLDDVDMPTVTKGKGKGKHMKTVTMLC</sequence>
<feature type="region of interest" description="Disordered" evidence="1">
    <location>
        <begin position="1"/>
        <end position="87"/>
    </location>
</feature>
<dbReference type="RefSeq" id="XP_014672138.1">
    <property type="nucleotide sequence ID" value="XM_014816652.1"/>
</dbReference>
<dbReference type="PROSITE" id="PS51029">
    <property type="entry name" value="MADF"/>
    <property type="match status" value="1"/>
</dbReference>